<dbReference type="Proteomes" id="UP000675781">
    <property type="component" value="Unassembled WGS sequence"/>
</dbReference>
<keyword evidence="2" id="KW-1185">Reference proteome</keyword>
<comment type="caution">
    <text evidence="1">The sequence shown here is derived from an EMBL/GenBank/DDBJ whole genome shotgun (WGS) entry which is preliminary data.</text>
</comment>
<accession>A0A941EZG5</accession>
<sequence>MTTGTSQAGVRIRPPWAEQTVFALAPDRSYVAEWNGPGAGWTIIGGPASEVYAGSAGVFATDPSTGDIAEYNGTPGSWTQIGGPGAEFVEGGGHLYGIGPDNAYVAEWNGQAAGGWTVIGGPAYQIAAGPAGLVEINQDITETLIYDGTPGTWTQIGGASLGVYSGNAVYSSEPSGLEQWTGGTAWETILDNGGFTSYYAVQAVGSEGLFVEAAGGDFEYNGTPLSWTQIGGLPVLVGAVSQTSVYGFAVGSSNTAAADVEVYSGSGSTWTVIGGPAWQVWPGGAGLAAAGD</sequence>
<organism evidence="1 2">
    <name type="scientific">Actinospica durhamensis</name>
    <dbReference type="NCBI Taxonomy" id="1508375"/>
    <lineage>
        <taxon>Bacteria</taxon>
        <taxon>Bacillati</taxon>
        <taxon>Actinomycetota</taxon>
        <taxon>Actinomycetes</taxon>
        <taxon>Catenulisporales</taxon>
        <taxon>Actinospicaceae</taxon>
        <taxon>Actinospica</taxon>
    </lineage>
</organism>
<proteinExistence type="predicted"/>
<dbReference type="RefSeq" id="WP_212533858.1">
    <property type="nucleotide sequence ID" value="NZ_JAGSOG010000445.1"/>
</dbReference>
<gene>
    <name evidence="1" type="ORF">KDL01_39550</name>
</gene>
<reference evidence="1" key="1">
    <citation type="submission" date="2021-04" db="EMBL/GenBank/DDBJ databases">
        <title>Genome based classification of Actinospica acidithermotolerans sp. nov., an actinobacterium isolated from an Indonesian hot spring.</title>
        <authorList>
            <person name="Kusuma A.B."/>
            <person name="Putra K.E."/>
            <person name="Nafisah S."/>
            <person name="Loh J."/>
            <person name="Nouioui I."/>
            <person name="Goodfellow M."/>
        </authorList>
    </citation>
    <scope>NUCLEOTIDE SEQUENCE</scope>
    <source>
        <strain evidence="1">CSCA 57</strain>
    </source>
</reference>
<protein>
    <submittedName>
        <fullName evidence="1">Uncharacterized protein</fullName>
    </submittedName>
</protein>
<evidence type="ECO:0000313" key="2">
    <source>
        <dbReference type="Proteomes" id="UP000675781"/>
    </source>
</evidence>
<dbReference type="AlphaFoldDB" id="A0A941EZG5"/>
<name>A0A941EZG5_9ACTN</name>
<evidence type="ECO:0000313" key="1">
    <source>
        <dbReference type="EMBL" id="MBR7839422.1"/>
    </source>
</evidence>
<dbReference type="EMBL" id="JAGSOG010000445">
    <property type="protein sequence ID" value="MBR7839422.1"/>
    <property type="molecule type" value="Genomic_DNA"/>
</dbReference>